<keyword evidence="5 7" id="KW-1133">Transmembrane helix</keyword>
<dbReference type="Proteomes" id="UP001437256">
    <property type="component" value="Unassembled WGS sequence"/>
</dbReference>
<evidence type="ECO:0000256" key="2">
    <source>
        <dbReference type="ARBA" id="ARBA00008335"/>
    </source>
</evidence>
<feature type="transmembrane region" description="Helical" evidence="7">
    <location>
        <begin position="109"/>
        <end position="130"/>
    </location>
</feature>
<dbReference type="PANTHER" id="PTHR23514:SF3">
    <property type="entry name" value="BYPASS OF STOP CODON PROTEIN 6"/>
    <property type="match status" value="1"/>
</dbReference>
<sequence>MTMASSSHIELTVLDYVGPPRTEAIALPTNPKDSRLECRHPQNGVLVPELGLSPGSEPRPAEKPTHAQVIQGRLQLAALFWTMFLAGWNDGSTGPLLPRIQAVYHVNDTIVSLIFVFACLGFVTGAIFIVPHFERLGFGRVIVAGAFLHMTASAIQSAKPPYPVFIMAYTLGGIGISTIDAGASAYVANLKENPETKMGLLHAAYESLAAIGQPKDDSDTEGQKSFRQILMNSQVHLLAFFVLVYVGVEVTIGGESLFPRSWSWTTFEVIPCSFTTGWIVTYAIRLRDGGPNSGYISSGFFAGQFYSLWHCMHGAGTY</sequence>
<dbReference type="SUPFAM" id="SSF103473">
    <property type="entry name" value="MFS general substrate transporter"/>
    <property type="match status" value="1"/>
</dbReference>
<evidence type="ECO:0000313" key="8">
    <source>
        <dbReference type="EMBL" id="KAL0057210.1"/>
    </source>
</evidence>
<dbReference type="InterPro" id="IPR036259">
    <property type="entry name" value="MFS_trans_sf"/>
</dbReference>
<feature type="transmembrane region" description="Helical" evidence="7">
    <location>
        <begin position="264"/>
        <end position="284"/>
    </location>
</feature>
<evidence type="ECO:0000256" key="5">
    <source>
        <dbReference type="ARBA" id="ARBA00022989"/>
    </source>
</evidence>
<dbReference type="EMBL" id="JBBXMP010000632">
    <property type="protein sequence ID" value="KAL0057210.1"/>
    <property type="molecule type" value="Genomic_DNA"/>
</dbReference>
<dbReference type="InterPro" id="IPR011701">
    <property type="entry name" value="MFS"/>
</dbReference>
<feature type="transmembrane region" description="Helical" evidence="7">
    <location>
        <begin position="137"/>
        <end position="158"/>
    </location>
</feature>
<evidence type="ECO:0000256" key="7">
    <source>
        <dbReference type="SAM" id="Phobius"/>
    </source>
</evidence>
<feature type="transmembrane region" description="Helical" evidence="7">
    <location>
        <begin position="72"/>
        <end position="89"/>
    </location>
</feature>
<proteinExistence type="inferred from homology"/>
<dbReference type="Pfam" id="PF07690">
    <property type="entry name" value="MFS_1"/>
    <property type="match status" value="1"/>
</dbReference>
<comment type="similarity">
    <text evidence="2">Belongs to the major facilitator superfamily.</text>
</comment>
<protein>
    <submittedName>
        <fullName evidence="8">Uncharacterized protein</fullName>
    </submittedName>
</protein>
<evidence type="ECO:0000256" key="6">
    <source>
        <dbReference type="ARBA" id="ARBA00023136"/>
    </source>
</evidence>
<accession>A0ABR2Z6E3</accession>
<keyword evidence="3" id="KW-0813">Transport</keyword>
<evidence type="ECO:0000256" key="1">
    <source>
        <dbReference type="ARBA" id="ARBA00004127"/>
    </source>
</evidence>
<evidence type="ECO:0000256" key="3">
    <source>
        <dbReference type="ARBA" id="ARBA00022448"/>
    </source>
</evidence>
<name>A0ABR2Z6E3_9AGAR</name>
<keyword evidence="9" id="KW-1185">Reference proteome</keyword>
<comment type="subcellular location">
    <subcellularLocation>
        <location evidence="1">Endomembrane system</location>
        <topology evidence="1">Multi-pass membrane protein</topology>
    </subcellularLocation>
</comment>
<evidence type="ECO:0000256" key="4">
    <source>
        <dbReference type="ARBA" id="ARBA00022692"/>
    </source>
</evidence>
<dbReference type="InterPro" id="IPR051788">
    <property type="entry name" value="MFS_Transporter"/>
</dbReference>
<gene>
    <name evidence="8" type="ORF">AAF712_016154</name>
</gene>
<reference evidence="8 9" key="1">
    <citation type="submission" date="2024-05" db="EMBL/GenBank/DDBJ databases">
        <title>A draft genome resource for the thread blight pathogen Marasmius tenuissimus strain MS-2.</title>
        <authorList>
            <person name="Yulfo-Soto G.E."/>
            <person name="Baruah I.K."/>
            <person name="Amoako-Attah I."/>
            <person name="Bukari Y."/>
            <person name="Meinhardt L.W."/>
            <person name="Bailey B.A."/>
            <person name="Cohen S.P."/>
        </authorList>
    </citation>
    <scope>NUCLEOTIDE SEQUENCE [LARGE SCALE GENOMIC DNA]</scope>
    <source>
        <strain evidence="8 9">MS-2</strain>
    </source>
</reference>
<comment type="caution">
    <text evidence="8">The sequence shown here is derived from an EMBL/GenBank/DDBJ whole genome shotgun (WGS) entry which is preliminary data.</text>
</comment>
<dbReference type="Gene3D" id="1.20.1250.20">
    <property type="entry name" value="MFS general substrate transporter like domains"/>
    <property type="match status" value="1"/>
</dbReference>
<organism evidence="8 9">
    <name type="scientific">Marasmius tenuissimus</name>
    <dbReference type="NCBI Taxonomy" id="585030"/>
    <lineage>
        <taxon>Eukaryota</taxon>
        <taxon>Fungi</taxon>
        <taxon>Dikarya</taxon>
        <taxon>Basidiomycota</taxon>
        <taxon>Agaricomycotina</taxon>
        <taxon>Agaricomycetes</taxon>
        <taxon>Agaricomycetidae</taxon>
        <taxon>Agaricales</taxon>
        <taxon>Marasmiineae</taxon>
        <taxon>Marasmiaceae</taxon>
        <taxon>Marasmius</taxon>
    </lineage>
</organism>
<keyword evidence="4 7" id="KW-0812">Transmembrane</keyword>
<evidence type="ECO:0000313" key="9">
    <source>
        <dbReference type="Proteomes" id="UP001437256"/>
    </source>
</evidence>
<feature type="transmembrane region" description="Helical" evidence="7">
    <location>
        <begin position="235"/>
        <end position="252"/>
    </location>
</feature>
<dbReference type="PANTHER" id="PTHR23514">
    <property type="entry name" value="BYPASS OF STOP CODON PROTEIN 6"/>
    <property type="match status" value="1"/>
</dbReference>
<feature type="transmembrane region" description="Helical" evidence="7">
    <location>
        <begin position="164"/>
        <end position="188"/>
    </location>
</feature>
<keyword evidence="6 7" id="KW-0472">Membrane</keyword>